<dbReference type="InterPro" id="IPR011990">
    <property type="entry name" value="TPR-like_helical_dom_sf"/>
</dbReference>
<reference evidence="2" key="1">
    <citation type="submission" date="2019-08" db="EMBL/GenBank/DDBJ databases">
        <authorList>
            <person name="Kucharzyk K."/>
            <person name="Murdoch R.W."/>
            <person name="Higgins S."/>
            <person name="Loffler F."/>
        </authorList>
    </citation>
    <scope>NUCLEOTIDE SEQUENCE</scope>
</reference>
<sequence>MPLISEFNDDAVLYYHIAVCYRNLSIHEKAIYYLNEALSIDSAMPEVVNELGINYASMGDFDKAIIYLRRAFEATKSVEICTNLIMCYLDAGKIEDAKLHLNIAKKLNPNDEIVIEIDNLFKDM</sequence>
<organism evidence="2">
    <name type="scientific">bioreactor metagenome</name>
    <dbReference type="NCBI Taxonomy" id="1076179"/>
    <lineage>
        <taxon>unclassified sequences</taxon>
        <taxon>metagenomes</taxon>
        <taxon>ecological metagenomes</taxon>
    </lineage>
</organism>
<dbReference type="PANTHER" id="PTHR12558">
    <property type="entry name" value="CELL DIVISION CYCLE 16,23,27"/>
    <property type="match status" value="1"/>
</dbReference>
<dbReference type="Pfam" id="PF25060">
    <property type="entry name" value="ARM_TT21_2nd"/>
    <property type="match status" value="1"/>
</dbReference>
<name>A0A645FSU8_9ZZZZ</name>
<evidence type="ECO:0000313" key="2">
    <source>
        <dbReference type="EMBL" id="MPN17528.1"/>
    </source>
</evidence>
<dbReference type="EMBL" id="VSSQ01064683">
    <property type="protein sequence ID" value="MPN17528.1"/>
    <property type="molecule type" value="Genomic_DNA"/>
</dbReference>
<evidence type="ECO:0000259" key="1">
    <source>
        <dbReference type="Pfam" id="PF25060"/>
    </source>
</evidence>
<proteinExistence type="predicted"/>
<dbReference type="SUPFAM" id="SSF48452">
    <property type="entry name" value="TPR-like"/>
    <property type="match status" value="1"/>
</dbReference>
<dbReference type="InterPro" id="IPR019734">
    <property type="entry name" value="TPR_rpt"/>
</dbReference>
<dbReference type="SMART" id="SM00028">
    <property type="entry name" value="TPR"/>
    <property type="match status" value="3"/>
</dbReference>
<dbReference type="Gene3D" id="1.25.40.10">
    <property type="entry name" value="Tetratricopeptide repeat domain"/>
    <property type="match status" value="1"/>
</dbReference>
<dbReference type="PROSITE" id="PS50005">
    <property type="entry name" value="TPR"/>
    <property type="match status" value="1"/>
</dbReference>
<feature type="domain" description="Tetratricopeptide repeat protein 21A/21B second ARM" evidence="1">
    <location>
        <begin position="17"/>
        <end position="110"/>
    </location>
</feature>
<comment type="caution">
    <text evidence="2">The sequence shown here is derived from an EMBL/GenBank/DDBJ whole genome shotgun (WGS) entry which is preliminary data.</text>
</comment>
<accession>A0A645FSU8</accession>
<dbReference type="InterPro" id="IPR056832">
    <property type="entry name" value="ARM_TT21_2nd"/>
</dbReference>
<protein>
    <recommendedName>
        <fullName evidence="1">Tetratricopeptide repeat protein 21A/21B second ARM domain-containing protein</fullName>
    </recommendedName>
</protein>
<dbReference type="PANTHER" id="PTHR12558:SF13">
    <property type="entry name" value="CELL DIVISION CYCLE PROTEIN 27 HOMOLOG"/>
    <property type="match status" value="1"/>
</dbReference>
<gene>
    <name evidence="2" type="ORF">SDC9_164882</name>
</gene>
<dbReference type="AlphaFoldDB" id="A0A645FSU8"/>